<keyword evidence="6 9" id="KW-0460">Magnesium</keyword>
<dbReference type="AlphaFoldDB" id="A0AAV9MTL2"/>
<accession>A0AAV9MTL2</accession>
<dbReference type="SUPFAM" id="SSF53613">
    <property type="entry name" value="Ribokinase-like"/>
    <property type="match status" value="1"/>
</dbReference>
<evidence type="ECO:0000256" key="7">
    <source>
        <dbReference type="ARBA" id="ARBA00022958"/>
    </source>
</evidence>
<keyword evidence="2 9" id="KW-0479">Metal-binding</keyword>
<dbReference type="HAMAP" id="MF_01987">
    <property type="entry name" value="Ribokinase"/>
    <property type="match status" value="1"/>
</dbReference>
<dbReference type="GO" id="GO:0005737">
    <property type="term" value="C:cytoplasm"/>
    <property type="evidence" value="ECO:0007669"/>
    <property type="project" value="UniProtKB-SubCell"/>
</dbReference>
<comment type="subcellular location">
    <subcellularLocation>
        <location evidence="9">Cytoplasm</location>
    </subcellularLocation>
    <subcellularLocation>
        <location evidence="9">Nucleus</location>
    </subcellularLocation>
</comment>
<dbReference type="RefSeq" id="XP_064700630.1">
    <property type="nucleotide sequence ID" value="XM_064853895.1"/>
</dbReference>
<feature type="binding site" evidence="9">
    <location>
        <position position="213"/>
    </location>
    <ligand>
        <name>ATP</name>
        <dbReference type="ChEBI" id="CHEBI:30616"/>
    </ligand>
</feature>
<keyword evidence="5 9" id="KW-0067">ATP-binding</keyword>
<evidence type="ECO:0000313" key="12">
    <source>
        <dbReference type="EMBL" id="KAK5044986.1"/>
    </source>
</evidence>
<name>A0AAV9MTL2_9EURO</name>
<evidence type="ECO:0000313" key="13">
    <source>
        <dbReference type="Proteomes" id="UP001358417"/>
    </source>
</evidence>
<dbReference type="GO" id="GO:0005634">
    <property type="term" value="C:nucleus"/>
    <property type="evidence" value="ECO:0007669"/>
    <property type="project" value="UniProtKB-SubCell"/>
</dbReference>
<dbReference type="EMBL" id="JAVRRD010000041">
    <property type="protein sequence ID" value="KAK5044986.1"/>
    <property type="molecule type" value="Genomic_DNA"/>
</dbReference>
<feature type="binding site" evidence="9">
    <location>
        <begin position="17"/>
        <end position="19"/>
    </location>
    <ligand>
        <name>substrate</name>
    </ligand>
</feature>
<evidence type="ECO:0000259" key="11">
    <source>
        <dbReference type="Pfam" id="PF00294"/>
    </source>
</evidence>
<feature type="domain" description="Carbohydrate kinase PfkB" evidence="11">
    <location>
        <begin position="9"/>
        <end position="348"/>
    </location>
</feature>
<feature type="binding site" evidence="9">
    <location>
        <position position="337"/>
    </location>
    <ligand>
        <name>K(+)</name>
        <dbReference type="ChEBI" id="CHEBI:29103"/>
    </ligand>
</feature>
<dbReference type="Gene3D" id="3.40.1190.20">
    <property type="match status" value="1"/>
</dbReference>
<dbReference type="PANTHER" id="PTHR10584">
    <property type="entry name" value="SUGAR KINASE"/>
    <property type="match status" value="1"/>
</dbReference>
<comment type="caution">
    <text evidence="9">Lacks conserved residue(s) required for the propagation of feature annotation.</text>
</comment>
<dbReference type="GO" id="GO:0004747">
    <property type="term" value="F:ribokinase activity"/>
    <property type="evidence" value="ECO:0007669"/>
    <property type="project" value="UniProtKB-UniRule"/>
</dbReference>
<dbReference type="GO" id="GO:0019303">
    <property type="term" value="P:D-ribose catabolic process"/>
    <property type="evidence" value="ECO:0007669"/>
    <property type="project" value="UniProtKB-UniRule"/>
</dbReference>
<protein>
    <recommendedName>
        <fullName evidence="9">Ribokinase</fullName>
        <shortName evidence="9">RK</shortName>
        <ecNumber evidence="9">2.7.1.15</ecNumber>
    </recommendedName>
</protein>
<comment type="subunit">
    <text evidence="9">Homodimer.</text>
</comment>
<feature type="binding site" evidence="9">
    <location>
        <position position="346"/>
    </location>
    <ligand>
        <name>K(+)</name>
        <dbReference type="ChEBI" id="CHEBI:29103"/>
    </ligand>
</feature>
<feature type="binding site" evidence="9">
    <location>
        <position position="342"/>
    </location>
    <ligand>
        <name>K(+)</name>
        <dbReference type="ChEBI" id="CHEBI:29103"/>
    </ligand>
</feature>
<comment type="caution">
    <text evidence="12">The sequence shown here is derived from an EMBL/GenBank/DDBJ whole genome shotgun (WGS) entry which is preliminary data.</text>
</comment>
<keyword evidence="4 9" id="KW-0418">Kinase</keyword>
<feature type="binding site" evidence="9">
    <location>
        <begin position="261"/>
        <end position="266"/>
    </location>
    <ligand>
        <name>ATP</name>
        <dbReference type="ChEBI" id="CHEBI:30616"/>
    </ligand>
</feature>
<keyword evidence="9" id="KW-0539">Nucleus</keyword>
<feature type="binding site" evidence="9">
    <location>
        <begin position="45"/>
        <end position="49"/>
    </location>
    <ligand>
        <name>substrate</name>
    </ligand>
</feature>
<evidence type="ECO:0000256" key="8">
    <source>
        <dbReference type="ARBA" id="ARBA00023277"/>
    </source>
</evidence>
<proteinExistence type="inferred from homology"/>
<feature type="binding site" evidence="9">
    <location>
        <position position="340"/>
    </location>
    <ligand>
        <name>K(+)</name>
        <dbReference type="ChEBI" id="CHEBI:29103"/>
    </ligand>
</feature>
<dbReference type="InterPro" id="IPR011877">
    <property type="entry name" value="Ribokinase"/>
</dbReference>
<evidence type="ECO:0000256" key="1">
    <source>
        <dbReference type="ARBA" id="ARBA00022679"/>
    </source>
</evidence>
<feature type="binding site" evidence="9">
    <location>
        <position position="289"/>
    </location>
    <ligand>
        <name>K(+)</name>
        <dbReference type="ChEBI" id="CHEBI:29103"/>
    </ligand>
</feature>
<feature type="region of interest" description="Disordered" evidence="10">
    <location>
        <begin position="23"/>
        <end position="43"/>
    </location>
</feature>
<evidence type="ECO:0000256" key="4">
    <source>
        <dbReference type="ARBA" id="ARBA00022777"/>
    </source>
</evidence>
<comment type="activity regulation">
    <text evidence="9">Activated by a monovalent cation that binds near, but not in, the active site. The most likely occupant of the site in vivo is potassium. Ion binding induces a conformational change that may alter substrate affinity.</text>
</comment>
<feature type="binding site" evidence="9">
    <location>
        <position position="295"/>
    </location>
    <ligand>
        <name>substrate</name>
    </ligand>
</feature>
<comment type="cofactor">
    <cofactor evidence="9">
        <name>Mg(2+)</name>
        <dbReference type="ChEBI" id="CHEBI:18420"/>
    </cofactor>
    <text evidence="9">Requires a divalent cation, most likely magnesium in vivo, as an electrophilic catalyst to aid phosphoryl group transfer. It is the chelate of the metal and the nucleotide that is the actual substrate.</text>
</comment>
<dbReference type="InterPro" id="IPR011611">
    <property type="entry name" value="PfkB_dom"/>
</dbReference>
<dbReference type="PRINTS" id="PR00990">
    <property type="entry name" value="RIBOKINASE"/>
</dbReference>
<keyword evidence="7 9" id="KW-0630">Potassium</keyword>
<keyword evidence="3 9" id="KW-0547">Nucleotide-binding</keyword>
<keyword evidence="1 9" id="KW-0808">Transferase</keyword>
<evidence type="ECO:0000256" key="2">
    <source>
        <dbReference type="ARBA" id="ARBA00022723"/>
    </source>
</evidence>
<feature type="active site" description="Proton acceptor" evidence="9">
    <location>
        <position position="295"/>
    </location>
</feature>
<evidence type="ECO:0000256" key="3">
    <source>
        <dbReference type="ARBA" id="ARBA00022741"/>
    </source>
</evidence>
<comment type="pathway">
    <text evidence="9">Carbohydrate metabolism; D-ribose degradation; D-ribose 5-phosphate from beta-D-ribopyranose: step 2/2.</text>
</comment>
<comment type="similarity">
    <text evidence="9">Belongs to the carbohydrate kinase PfkB family. Ribokinase subfamily.</text>
</comment>
<dbReference type="PANTHER" id="PTHR10584:SF166">
    <property type="entry name" value="RIBOKINASE"/>
    <property type="match status" value="1"/>
</dbReference>
<feature type="binding site" evidence="9">
    <location>
        <position position="165"/>
    </location>
    <ligand>
        <name>substrate</name>
    </ligand>
</feature>
<dbReference type="CDD" id="cd01174">
    <property type="entry name" value="ribokinase"/>
    <property type="match status" value="1"/>
</dbReference>
<feature type="binding site" evidence="9">
    <location>
        <position position="291"/>
    </location>
    <ligand>
        <name>K(+)</name>
        <dbReference type="ChEBI" id="CHEBI:29103"/>
    </ligand>
</feature>
<evidence type="ECO:0000256" key="6">
    <source>
        <dbReference type="ARBA" id="ARBA00022842"/>
    </source>
</evidence>
<comment type="catalytic activity">
    <reaction evidence="9">
        <text>D-ribose + ATP = D-ribose 5-phosphate + ADP + H(+)</text>
        <dbReference type="Rhea" id="RHEA:13697"/>
        <dbReference type="ChEBI" id="CHEBI:15378"/>
        <dbReference type="ChEBI" id="CHEBI:30616"/>
        <dbReference type="ChEBI" id="CHEBI:47013"/>
        <dbReference type="ChEBI" id="CHEBI:78346"/>
        <dbReference type="ChEBI" id="CHEBI:456216"/>
        <dbReference type="EC" id="2.7.1.15"/>
    </reaction>
</comment>
<evidence type="ECO:0000256" key="9">
    <source>
        <dbReference type="HAMAP-Rule" id="MF_03215"/>
    </source>
</evidence>
<feature type="binding site" evidence="9">
    <location>
        <begin position="294"/>
        <end position="295"/>
    </location>
    <ligand>
        <name>ATP</name>
        <dbReference type="ChEBI" id="CHEBI:30616"/>
    </ligand>
</feature>
<dbReference type="EC" id="2.7.1.15" evidence="9"/>
<dbReference type="InterPro" id="IPR002139">
    <property type="entry name" value="Ribo/fructo_kinase"/>
</dbReference>
<evidence type="ECO:0000256" key="10">
    <source>
        <dbReference type="SAM" id="MobiDB-lite"/>
    </source>
</evidence>
<organism evidence="12 13">
    <name type="scientific">Exophiala bonariae</name>
    <dbReference type="NCBI Taxonomy" id="1690606"/>
    <lineage>
        <taxon>Eukaryota</taxon>
        <taxon>Fungi</taxon>
        <taxon>Dikarya</taxon>
        <taxon>Ascomycota</taxon>
        <taxon>Pezizomycotina</taxon>
        <taxon>Eurotiomycetes</taxon>
        <taxon>Chaetothyriomycetidae</taxon>
        <taxon>Chaetothyriales</taxon>
        <taxon>Herpotrichiellaceae</taxon>
        <taxon>Exophiala</taxon>
    </lineage>
</organism>
<sequence>MGSLSVRPHICVVGSLNIDHTARTPRCPGPGETLTASSSQVSMGGKGANQAVACGRASITSRSSRQEPDTLVTMIGAVGGDDQYFSSLIQPTLAASGVSTEYIKQIESQNTGTAYIIVEEAAGCENRILVIPGANHSPSMNDLEGVLASITQQQPPCDVVLLQGEIPSSTVLGILHHFNSQAQGPKVVFNPAPVFPAGIPLSALRGTAVLIMNETEAVQVLSCVDAETAAAKTIVAAETLRPKDIARRIHQLAMVQVVIITLGSKGVFYSTIAGTAGLVQGVAVDAVVDTTAAGDTFVGYFAVHYAKLVAGSSKSLDHLDSPIQLAVQVANSAAAVTVQRLGASSSVPFAYELSL</sequence>
<keyword evidence="13" id="KW-1185">Reference proteome</keyword>
<comment type="function">
    <text evidence="9">Catalyzes the phosphorylation of ribose at O-5 in a reaction requiring ATP and magnesium. The resulting D-ribose-5-phosphate can then be used either for sythesis of nucleotides, histidine, and tryptophan, or as a component of the pentose phosphate pathway.</text>
</comment>
<keyword evidence="9" id="KW-0963">Cytoplasm</keyword>
<reference evidence="12 13" key="1">
    <citation type="submission" date="2023-08" db="EMBL/GenBank/DDBJ databases">
        <title>Black Yeasts Isolated from many extreme environments.</title>
        <authorList>
            <person name="Coleine C."/>
            <person name="Stajich J.E."/>
            <person name="Selbmann L."/>
        </authorList>
    </citation>
    <scope>NUCLEOTIDE SEQUENCE [LARGE SCALE GENOMIC DNA]</scope>
    <source>
        <strain evidence="12 13">CCFEE 5792</strain>
    </source>
</reference>
<gene>
    <name evidence="12" type="ORF">LTR84_010358</name>
</gene>
<evidence type="ECO:0000256" key="5">
    <source>
        <dbReference type="ARBA" id="ARBA00022840"/>
    </source>
</evidence>
<dbReference type="GO" id="GO:0005524">
    <property type="term" value="F:ATP binding"/>
    <property type="evidence" value="ECO:0007669"/>
    <property type="project" value="UniProtKB-UniRule"/>
</dbReference>
<dbReference type="Proteomes" id="UP001358417">
    <property type="component" value="Unassembled WGS sequence"/>
</dbReference>
<dbReference type="GO" id="GO:0046872">
    <property type="term" value="F:metal ion binding"/>
    <property type="evidence" value="ECO:0007669"/>
    <property type="project" value="UniProtKB-KW"/>
</dbReference>
<dbReference type="InterPro" id="IPR029056">
    <property type="entry name" value="Ribokinase-like"/>
</dbReference>
<dbReference type="GeneID" id="89978516"/>
<feature type="binding site" evidence="9">
    <location>
        <position position="331"/>
    </location>
    <ligand>
        <name>ATP</name>
        <dbReference type="ChEBI" id="CHEBI:30616"/>
    </ligand>
</feature>
<keyword evidence="8 9" id="KW-0119">Carbohydrate metabolism</keyword>
<dbReference type="Pfam" id="PF00294">
    <property type="entry name" value="PfkB"/>
    <property type="match status" value="1"/>
</dbReference>